<keyword evidence="3 6" id="KW-0694">RNA-binding</keyword>
<dbReference type="PANTHER" id="PTHR11078:SF3">
    <property type="entry name" value="ANTITERMINATION NUSB DOMAIN-CONTAINING PROTEIN"/>
    <property type="match status" value="1"/>
</dbReference>
<evidence type="ECO:0000256" key="3">
    <source>
        <dbReference type="ARBA" id="ARBA00022884"/>
    </source>
</evidence>
<dbReference type="Pfam" id="PF01029">
    <property type="entry name" value="NusB"/>
    <property type="match status" value="1"/>
</dbReference>
<evidence type="ECO:0000259" key="8">
    <source>
        <dbReference type="Pfam" id="PF01029"/>
    </source>
</evidence>
<dbReference type="RefSeq" id="WP_194556342.1">
    <property type="nucleotide sequence ID" value="NZ_JADKMY010000001.1"/>
</dbReference>
<protein>
    <recommendedName>
        <fullName evidence="6">Transcription antitermination protein NusB</fullName>
    </recommendedName>
    <alternativeName>
        <fullName evidence="6">Antitermination factor NusB</fullName>
    </alternativeName>
</protein>
<organism evidence="9 10">
    <name type="scientific">Corynebacterium suicordis DSM 45110</name>
    <dbReference type="NCBI Taxonomy" id="1121369"/>
    <lineage>
        <taxon>Bacteria</taxon>
        <taxon>Bacillati</taxon>
        <taxon>Actinomycetota</taxon>
        <taxon>Actinomycetes</taxon>
        <taxon>Mycobacteriales</taxon>
        <taxon>Corynebacteriaceae</taxon>
        <taxon>Corynebacterium</taxon>
    </lineage>
</organism>
<feature type="region of interest" description="Disordered" evidence="7">
    <location>
        <begin position="180"/>
        <end position="214"/>
    </location>
</feature>
<dbReference type="NCBIfam" id="TIGR01951">
    <property type="entry name" value="nusB"/>
    <property type="match status" value="1"/>
</dbReference>
<keyword evidence="2 6" id="KW-0889">Transcription antitermination</keyword>
<keyword evidence="10" id="KW-1185">Reference proteome</keyword>
<dbReference type="PANTHER" id="PTHR11078">
    <property type="entry name" value="N UTILIZATION SUBSTANCE PROTEIN B-RELATED"/>
    <property type="match status" value="1"/>
</dbReference>
<name>A0ABR9ZJJ5_9CORY</name>
<keyword evidence="5 6" id="KW-0804">Transcription</keyword>
<dbReference type="Proteomes" id="UP000635902">
    <property type="component" value="Unassembled WGS sequence"/>
</dbReference>
<dbReference type="HAMAP" id="MF_00073">
    <property type="entry name" value="NusB"/>
    <property type="match status" value="1"/>
</dbReference>
<evidence type="ECO:0000256" key="4">
    <source>
        <dbReference type="ARBA" id="ARBA00023015"/>
    </source>
</evidence>
<dbReference type="SUPFAM" id="SSF48013">
    <property type="entry name" value="NusB-like"/>
    <property type="match status" value="1"/>
</dbReference>
<dbReference type="EMBL" id="JADKMY010000001">
    <property type="protein sequence ID" value="MBF4553552.1"/>
    <property type="molecule type" value="Genomic_DNA"/>
</dbReference>
<evidence type="ECO:0000313" key="10">
    <source>
        <dbReference type="Proteomes" id="UP000635902"/>
    </source>
</evidence>
<sequence length="214" mass="23289">MTKEANFKRHGARYKARRRAVDILFEAEFRDVDPVGIIEERIALSKDQENQVKPVPEYTEEIVNGVAVNLDALDDSIASHLSSEWRLDRLPAVDRAVLRVSAWEVMFNGDVPAKVAIKEGVELASEYSHDKAPGYVNVVLDGVGRDTDLRLADAVAAQKESAVTGIDSVSDEELDQLIESVVDAPEDSSADSSAESSAEPSVESSAESSDTEEN</sequence>
<evidence type="ECO:0000313" key="9">
    <source>
        <dbReference type="EMBL" id="MBF4553552.1"/>
    </source>
</evidence>
<evidence type="ECO:0000256" key="7">
    <source>
        <dbReference type="SAM" id="MobiDB-lite"/>
    </source>
</evidence>
<evidence type="ECO:0000256" key="2">
    <source>
        <dbReference type="ARBA" id="ARBA00022814"/>
    </source>
</evidence>
<dbReference type="Gene3D" id="1.10.940.10">
    <property type="entry name" value="NusB-like"/>
    <property type="match status" value="1"/>
</dbReference>
<comment type="caution">
    <text evidence="9">The sequence shown here is derived from an EMBL/GenBank/DDBJ whole genome shotgun (WGS) entry which is preliminary data.</text>
</comment>
<proteinExistence type="inferred from homology"/>
<reference evidence="9 10" key="1">
    <citation type="submission" date="2020-10" db="EMBL/GenBank/DDBJ databases">
        <title>Novel species in genus Corynebacterium.</title>
        <authorList>
            <person name="Zhang G."/>
        </authorList>
    </citation>
    <scope>NUCLEOTIDE SEQUENCE [LARGE SCALE GENOMIC DNA]</scope>
    <source>
        <strain evidence="9 10">DSM 45110</strain>
    </source>
</reference>
<feature type="domain" description="NusB/RsmB/TIM44" evidence="8">
    <location>
        <begin position="15"/>
        <end position="144"/>
    </location>
</feature>
<feature type="compositionally biased region" description="Low complexity" evidence="7">
    <location>
        <begin position="190"/>
        <end position="208"/>
    </location>
</feature>
<comment type="function">
    <text evidence="6">Involved in transcription antitermination. Required for transcription of ribosomal RNA (rRNA) genes. Binds specifically to the boxA antiterminator sequence of the ribosomal RNA (rrn) operons.</text>
</comment>
<comment type="similarity">
    <text evidence="1 6">Belongs to the NusB family.</text>
</comment>
<evidence type="ECO:0000256" key="5">
    <source>
        <dbReference type="ARBA" id="ARBA00023163"/>
    </source>
</evidence>
<evidence type="ECO:0000256" key="1">
    <source>
        <dbReference type="ARBA" id="ARBA00005952"/>
    </source>
</evidence>
<accession>A0ABR9ZJJ5</accession>
<dbReference type="InterPro" id="IPR035926">
    <property type="entry name" value="NusB-like_sf"/>
</dbReference>
<keyword evidence="4 6" id="KW-0805">Transcription regulation</keyword>
<dbReference type="InterPro" id="IPR006027">
    <property type="entry name" value="NusB_RsmB_TIM44"/>
</dbReference>
<dbReference type="InterPro" id="IPR011605">
    <property type="entry name" value="NusB_fam"/>
</dbReference>
<gene>
    <name evidence="6 9" type="primary">nusB</name>
    <name evidence="9" type="ORF">IRY30_05590</name>
</gene>
<evidence type="ECO:0000256" key="6">
    <source>
        <dbReference type="HAMAP-Rule" id="MF_00073"/>
    </source>
</evidence>